<evidence type="ECO:0000256" key="5">
    <source>
        <dbReference type="ARBA" id="ARBA00023136"/>
    </source>
</evidence>
<evidence type="ECO:0000256" key="6">
    <source>
        <dbReference type="SAM" id="Phobius"/>
    </source>
</evidence>
<evidence type="ECO:0000256" key="2">
    <source>
        <dbReference type="ARBA" id="ARBA00022475"/>
    </source>
</evidence>
<sequence length="331" mass="35478">MGAVLTFLSTLFVFSVVNGTPLLYGTLGEILTEKSGNMNLGVEGILFMGGAAGLGGAFYYEKLAGANASPFVALLLAVFFAFLAGALASLLFSFITITLRANQNVTGLALTIFGTGAGQFLGEYMRVQEGSYVSLSNNLKAIFVNSPFPAFLRNIPVLGPLLFQHNILTYFALALAVFLAWFLNKTRKGLYLRAVGESPATADAAGINVTRYKYLATVLGGGISAIGGVAYITGIAGCVWNHEGLSGVGWLAVALVIFCLWKPSAAIWGSILFGCLQNLYLRLSIPFIPSQIYKILPYIVTVLVLIFSSLRNNREKQPPAALGVPYFREER</sequence>
<feature type="transmembrane region" description="Helical" evidence="6">
    <location>
        <begin position="291"/>
        <end position="310"/>
    </location>
</feature>
<feature type="transmembrane region" description="Helical" evidence="6">
    <location>
        <begin position="43"/>
        <end position="60"/>
    </location>
</feature>
<dbReference type="EMBL" id="JBBMFF010000189">
    <property type="protein sequence ID" value="MEQ2510816.1"/>
    <property type="molecule type" value="Genomic_DNA"/>
</dbReference>
<comment type="subcellular location">
    <subcellularLocation>
        <location evidence="1">Cell membrane</location>
        <topology evidence="1">Multi-pass membrane protein</topology>
    </subcellularLocation>
</comment>
<dbReference type="Pfam" id="PF02653">
    <property type="entry name" value="BPD_transp_2"/>
    <property type="match status" value="1"/>
</dbReference>
<feature type="transmembrane region" description="Helical" evidence="6">
    <location>
        <begin position="72"/>
        <end position="95"/>
    </location>
</feature>
<dbReference type="CDD" id="cd06580">
    <property type="entry name" value="TM_PBP1_transp_TpRbsC_like"/>
    <property type="match status" value="1"/>
</dbReference>
<gene>
    <name evidence="7" type="ORF">WMO66_06085</name>
</gene>
<keyword evidence="5 6" id="KW-0472">Membrane</keyword>
<feature type="transmembrane region" description="Helical" evidence="6">
    <location>
        <begin position="244"/>
        <end position="261"/>
    </location>
</feature>
<feature type="transmembrane region" description="Helical" evidence="6">
    <location>
        <begin position="162"/>
        <end position="183"/>
    </location>
</feature>
<evidence type="ECO:0000313" key="8">
    <source>
        <dbReference type="Proteomes" id="UP001491552"/>
    </source>
</evidence>
<evidence type="ECO:0000256" key="4">
    <source>
        <dbReference type="ARBA" id="ARBA00022989"/>
    </source>
</evidence>
<name>A0ABV1G5X9_9FIRM</name>
<dbReference type="PANTHER" id="PTHR43370">
    <property type="entry name" value="SUGAR ABC TRANSPORTER INTEGRAL MEMBRANE PROTEIN-RELATED"/>
    <property type="match status" value="1"/>
</dbReference>
<dbReference type="Proteomes" id="UP001491552">
    <property type="component" value="Unassembled WGS sequence"/>
</dbReference>
<feature type="transmembrane region" description="Helical" evidence="6">
    <location>
        <begin position="214"/>
        <end position="232"/>
    </location>
</feature>
<evidence type="ECO:0000256" key="3">
    <source>
        <dbReference type="ARBA" id="ARBA00022692"/>
    </source>
</evidence>
<accession>A0ABV1G5X9</accession>
<dbReference type="InterPro" id="IPR001851">
    <property type="entry name" value="ABC_transp_permease"/>
</dbReference>
<keyword evidence="4 6" id="KW-1133">Transmembrane helix</keyword>
<organism evidence="7 8">
    <name type="scientific">Faecousia intestinalis</name>
    <dbReference type="NCBI Taxonomy" id="3133167"/>
    <lineage>
        <taxon>Bacteria</taxon>
        <taxon>Bacillati</taxon>
        <taxon>Bacillota</taxon>
        <taxon>Clostridia</taxon>
        <taxon>Eubacteriales</taxon>
        <taxon>Oscillospiraceae</taxon>
        <taxon>Faecousia</taxon>
    </lineage>
</organism>
<protein>
    <submittedName>
        <fullName evidence="7">ABC transporter permease</fullName>
    </submittedName>
</protein>
<proteinExistence type="predicted"/>
<evidence type="ECO:0000313" key="7">
    <source>
        <dbReference type="EMBL" id="MEQ2510816.1"/>
    </source>
</evidence>
<dbReference type="RefSeq" id="WP_349135497.1">
    <property type="nucleotide sequence ID" value="NZ_JBBMFF010000189.1"/>
</dbReference>
<comment type="caution">
    <text evidence="7">The sequence shown here is derived from an EMBL/GenBank/DDBJ whole genome shotgun (WGS) entry which is preliminary data.</text>
</comment>
<keyword evidence="3 6" id="KW-0812">Transmembrane</keyword>
<evidence type="ECO:0000256" key="1">
    <source>
        <dbReference type="ARBA" id="ARBA00004651"/>
    </source>
</evidence>
<reference evidence="7 8" key="1">
    <citation type="submission" date="2024-03" db="EMBL/GenBank/DDBJ databases">
        <title>Human intestinal bacterial collection.</title>
        <authorList>
            <person name="Pauvert C."/>
            <person name="Hitch T.C.A."/>
            <person name="Clavel T."/>
        </authorList>
    </citation>
    <scope>NUCLEOTIDE SEQUENCE [LARGE SCALE GENOMIC DNA]</scope>
    <source>
        <strain evidence="7 8">CLA-AA-H192</strain>
    </source>
</reference>
<keyword evidence="2" id="KW-1003">Cell membrane</keyword>
<dbReference type="PANTHER" id="PTHR43370:SF2">
    <property type="entry name" value="ABC TRANSPORTER PERMEASE PROTEIN"/>
    <property type="match status" value="1"/>
</dbReference>
<keyword evidence="8" id="KW-1185">Reference proteome</keyword>